<feature type="compositionally biased region" description="Basic and acidic residues" evidence="1">
    <location>
        <begin position="1005"/>
        <end position="1014"/>
    </location>
</feature>
<feature type="region of interest" description="Disordered" evidence="1">
    <location>
        <begin position="816"/>
        <end position="838"/>
    </location>
</feature>
<dbReference type="OrthoDB" id="5978002at2759"/>
<organism evidence="2 3">
    <name type="scientific">Geospiza fortis</name>
    <name type="common">Medium ground-finch</name>
    <dbReference type="NCBI Taxonomy" id="48883"/>
    <lineage>
        <taxon>Eukaryota</taxon>
        <taxon>Metazoa</taxon>
        <taxon>Chordata</taxon>
        <taxon>Craniata</taxon>
        <taxon>Vertebrata</taxon>
        <taxon>Euteleostomi</taxon>
        <taxon>Archelosauria</taxon>
        <taxon>Archosauria</taxon>
        <taxon>Dinosauria</taxon>
        <taxon>Saurischia</taxon>
        <taxon>Theropoda</taxon>
        <taxon>Coelurosauria</taxon>
        <taxon>Aves</taxon>
        <taxon>Neognathae</taxon>
        <taxon>Neoaves</taxon>
        <taxon>Telluraves</taxon>
        <taxon>Australaves</taxon>
        <taxon>Passeriformes</taxon>
        <taxon>Thraupidae</taxon>
        <taxon>Geospiza</taxon>
    </lineage>
</organism>
<sequence>MEVRDGSGTGTDTGTGVRCAPSPVTHPAGRRGCCGLDPLGAEEAPRPDPGACPSPAALFGIRRPLVWEQPNVAFRGGGRCWGSAEGGGRPTDVFSAALPGSASLYGCYKSQNEENVELPQAYSSSLSTSEYSAPMDPSLLYPPWSTCTDDTKQPAAPQINLKSRIQPERNDYGSETDLYGLVSNILEEQDKPQPCFAEGSCPPTLKSVWPVNTSRMEHHELLPESRRAVVGAVPQQGFYGTESLPAADKQFLQSPTLVPQQKADDCYCGFGGVDLEEQSLYSARSDRANGCNLQANESVKTTPVYQNYPYLKNTFAAQAGYSEAIKDLGADAYSYGREKVCPKGAEAQVHPKRAETFLPQCHRYNENTDFTRYTEYSHAGKAKPNKGTSCSLQENRKLVNGTPEAPSLDAEPYAKLFQVKSGTQKKFEDTISDQHDFTFPKSVGLVSEKQFASESSFSTDFGQKFEYGLKSFAACPGNNGVEKQQFSKADLQNPEFYKSLPLLPSAAVPSAGSSARPGWMNIQTKPTASGPFQNPSPLLKLNNQSPAFPKSSRHSNDVFQLPSSNLPLNSNLLHKYCQDNPFLSSLDFGYSTAERARAAACMEALVRGGEENLIEYLSEKKLKQPNGFCDSYLAQQLGIIDNLNKQRFQLKPQSEHCDLEGQNQVDGVFQDMYQELLESQGQLHLGAGNGDTSAIGAGSCLQAPGIPNCVVGDFRRNRQLGPSTFPMRSAHLLGRSVVPLVEPHTLFSQDDLKRLYPCFTEKMYGDNALSGFVSAFGFQKQVKSRSGPASELHVRLEECYEQWRALEKERKKTESALAKNFQGKKVSSTNNIPIPRLTSNPSRVDRLIVDQLREQARVVTLLGKMERLRSSPLHANISTALDKHLESIHVVQARRKDEIVSASSRQRHGPPRCQDERVVLALAAALRALCLATRKVRTVLWCAFQMTLPKPSAGKRARERLPQEGAAPEEKRTETPPASAAAPRGPREGGAEGAPGPCTDLLRSVYERGDVNSS</sequence>
<gene>
    <name evidence="3" type="primary">MEIOC</name>
</gene>
<feature type="region of interest" description="Disordered" evidence="1">
    <location>
        <begin position="952"/>
        <end position="1014"/>
    </location>
</feature>
<reference evidence="3" key="1">
    <citation type="submission" date="2025-08" db="UniProtKB">
        <authorList>
            <consortium name="RefSeq"/>
        </authorList>
    </citation>
    <scope>IDENTIFICATION</scope>
</reference>
<dbReference type="CTD" id="284071"/>
<dbReference type="GO" id="GO:0005737">
    <property type="term" value="C:cytoplasm"/>
    <property type="evidence" value="ECO:0007669"/>
    <property type="project" value="TreeGrafter"/>
</dbReference>
<dbReference type="GeneID" id="102040634"/>
<dbReference type="GO" id="GO:0048255">
    <property type="term" value="P:mRNA stabilization"/>
    <property type="evidence" value="ECO:0007669"/>
    <property type="project" value="TreeGrafter"/>
</dbReference>
<dbReference type="PANTHER" id="PTHR33861">
    <property type="entry name" value="PROTEIN CBG18333"/>
    <property type="match status" value="1"/>
</dbReference>
<name>A0A6I9HRS4_GEOFO</name>
<dbReference type="GO" id="GO:0005634">
    <property type="term" value="C:nucleus"/>
    <property type="evidence" value="ECO:0007669"/>
    <property type="project" value="TreeGrafter"/>
</dbReference>
<dbReference type="PANTHER" id="PTHR33861:SF3">
    <property type="entry name" value="MEIOSIS-SPECIFIC COILED-COIL DOMAIN-CONTAINING PROTEIN MEIOC"/>
    <property type="match status" value="1"/>
</dbReference>
<feature type="compositionally biased region" description="Polar residues" evidence="1">
    <location>
        <begin position="825"/>
        <end position="838"/>
    </location>
</feature>
<dbReference type="Pfam" id="PF15189">
    <property type="entry name" value="MEIOC"/>
    <property type="match status" value="1"/>
</dbReference>
<dbReference type="AlphaFoldDB" id="A0A6I9HRS4"/>
<dbReference type="RefSeq" id="XP_005429075.1">
    <property type="nucleotide sequence ID" value="XM_005429018.1"/>
</dbReference>
<dbReference type="KEGG" id="gfr:102040634"/>
<evidence type="ECO:0000256" key="1">
    <source>
        <dbReference type="SAM" id="MobiDB-lite"/>
    </source>
</evidence>
<proteinExistence type="predicted"/>
<dbReference type="GO" id="GO:0007144">
    <property type="term" value="P:female meiosis I"/>
    <property type="evidence" value="ECO:0007669"/>
    <property type="project" value="TreeGrafter"/>
</dbReference>
<keyword evidence="2" id="KW-1185">Reference proteome</keyword>
<evidence type="ECO:0000313" key="2">
    <source>
        <dbReference type="Proteomes" id="UP000504602"/>
    </source>
</evidence>
<dbReference type="Proteomes" id="UP000504602">
    <property type="component" value="Unplaced"/>
</dbReference>
<protein>
    <submittedName>
        <fullName evidence="3">Meiosis-specific coiled-coil domain-containing protein MEIOC</fullName>
    </submittedName>
</protein>
<dbReference type="InterPro" id="IPR027963">
    <property type="entry name" value="MEIOC"/>
</dbReference>
<accession>A0A6I9HRS4</accession>
<feature type="region of interest" description="Disordered" evidence="1">
    <location>
        <begin position="1"/>
        <end position="31"/>
    </location>
</feature>
<dbReference type="InParanoid" id="A0A6I9HRS4"/>
<dbReference type="GO" id="GO:0007141">
    <property type="term" value="P:male meiosis I"/>
    <property type="evidence" value="ECO:0007669"/>
    <property type="project" value="TreeGrafter"/>
</dbReference>
<evidence type="ECO:0000313" key="3">
    <source>
        <dbReference type="RefSeq" id="XP_005429075.1"/>
    </source>
</evidence>